<proteinExistence type="predicted"/>
<dbReference type="Proteomes" id="UP000242287">
    <property type="component" value="Unassembled WGS sequence"/>
</dbReference>
<organism evidence="1 2">
    <name type="scientific">Amanita thiersii Skay4041</name>
    <dbReference type="NCBI Taxonomy" id="703135"/>
    <lineage>
        <taxon>Eukaryota</taxon>
        <taxon>Fungi</taxon>
        <taxon>Dikarya</taxon>
        <taxon>Basidiomycota</taxon>
        <taxon>Agaricomycotina</taxon>
        <taxon>Agaricomycetes</taxon>
        <taxon>Agaricomycetidae</taxon>
        <taxon>Agaricales</taxon>
        <taxon>Pluteineae</taxon>
        <taxon>Amanitaceae</taxon>
        <taxon>Amanita</taxon>
    </lineage>
</organism>
<sequence>GVHLIPAFHYGHTPALLPPSNICHPDEHNEDWRYFYVNIFIDRDMLMRFRGGGVGHESI</sequence>
<feature type="non-terminal residue" evidence="1">
    <location>
        <position position="1"/>
    </location>
</feature>
<dbReference type="AlphaFoldDB" id="A0A2A9N952"/>
<evidence type="ECO:0000313" key="1">
    <source>
        <dbReference type="EMBL" id="PFH46468.1"/>
    </source>
</evidence>
<evidence type="ECO:0000313" key="2">
    <source>
        <dbReference type="Proteomes" id="UP000242287"/>
    </source>
</evidence>
<dbReference type="STRING" id="703135.A0A2A9N952"/>
<dbReference type="EMBL" id="KZ302189">
    <property type="protein sequence ID" value="PFH46468.1"/>
    <property type="molecule type" value="Genomic_DNA"/>
</dbReference>
<accession>A0A2A9N952</accession>
<dbReference type="OrthoDB" id="3267098at2759"/>
<name>A0A2A9N952_9AGAR</name>
<reference evidence="1 2" key="1">
    <citation type="submission" date="2014-02" db="EMBL/GenBank/DDBJ databases">
        <title>Transposable element dynamics among asymbiotic and ectomycorrhizal Amanita fungi.</title>
        <authorList>
            <consortium name="DOE Joint Genome Institute"/>
            <person name="Hess J."/>
            <person name="Skrede I."/>
            <person name="Wolfe B."/>
            <person name="LaButti K."/>
            <person name="Ohm R.A."/>
            <person name="Grigoriev I.V."/>
            <person name="Pringle A."/>
        </authorList>
    </citation>
    <scope>NUCLEOTIDE SEQUENCE [LARGE SCALE GENOMIC DNA]</scope>
    <source>
        <strain evidence="1 2">SKay4041</strain>
    </source>
</reference>
<protein>
    <submittedName>
        <fullName evidence="1">Uncharacterized protein</fullName>
    </submittedName>
</protein>
<keyword evidence="2" id="KW-1185">Reference proteome</keyword>
<gene>
    <name evidence="1" type="ORF">AMATHDRAFT_154838</name>
</gene>